<dbReference type="RefSeq" id="WP_194702478.1">
    <property type="nucleotide sequence ID" value="NZ_JADKNH010000008.1"/>
</dbReference>
<name>A0ABR9ZUU4_9FIRM</name>
<comment type="caution">
    <text evidence="1">The sequence shown here is derived from an EMBL/GenBank/DDBJ whole genome shotgun (WGS) entry which is preliminary data.</text>
</comment>
<evidence type="ECO:0000313" key="1">
    <source>
        <dbReference type="EMBL" id="MBF4694241.1"/>
    </source>
</evidence>
<organism evidence="1 2">
    <name type="scientific">Fusibacter ferrireducens</name>
    <dbReference type="NCBI Taxonomy" id="2785058"/>
    <lineage>
        <taxon>Bacteria</taxon>
        <taxon>Bacillati</taxon>
        <taxon>Bacillota</taxon>
        <taxon>Clostridia</taxon>
        <taxon>Eubacteriales</taxon>
        <taxon>Eubacteriales Family XII. Incertae Sedis</taxon>
        <taxon>Fusibacter</taxon>
    </lineage>
</organism>
<dbReference type="EMBL" id="JADKNH010000008">
    <property type="protein sequence ID" value="MBF4694241.1"/>
    <property type="molecule type" value="Genomic_DNA"/>
</dbReference>
<sequence>MNATYSHDISAGQYGYIGLADRYHVDILKITSYVSSHGQTLKKIEDGWAQQWYRFDYRYGETNSANIEPPKPIF</sequence>
<evidence type="ECO:0000313" key="2">
    <source>
        <dbReference type="Proteomes" id="UP000614200"/>
    </source>
</evidence>
<protein>
    <submittedName>
        <fullName evidence="1">Uncharacterized protein</fullName>
    </submittedName>
</protein>
<keyword evidence="2" id="KW-1185">Reference proteome</keyword>
<dbReference type="Proteomes" id="UP000614200">
    <property type="component" value="Unassembled WGS sequence"/>
</dbReference>
<gene>
    <name evidence="1" type="ORF">ISU02_14050</name>
</gene>
<accession>A0ABR9ZUU4</accession>
<reference evidence="1 2" key="1">
    <citation type="submission" date="2020-11" db="EMBL/GenBank/DDBJ databases">
        <title>Fusibacter basophilias sp. nov.</title>
        <authorList>
            <person name="Qiu D."/>
        </authorList>
    </citation>
    <scope>NUCLEOTIDE SEQUENCE [LARGE SCALE GENOMIC DNA]</scope>
    <source>
        <strain evidence="1 2">Q10-2</strain>
    </source>
</reference>
<proteinExistence type="predicted"/>